<reference evidence="2 3" key="1">
    <citation type="submission" date="2019-06" db="EMBL/GenBank/DDBJ databases">
        <authorList>
            <person name="Broberg M."/>
        </authorList>
    </citation>
    <scope>NUCLEOTIDE SEQUENCE [LARGE SCALE GENOMIC DNA]</scope>
</reference>
<proteinExistence type="predicted"/>
<protein>
    <submittedName>
        <fullName evidence="2">Uncharacterized protein</fullName>
    </submittedName>
</protein>
<feature type="region of interest" description="Disordered" evidence="1">
    <location>
        <begin position="352"/>
        <end position="381"/>
    </location>
</feature>
<evidence type="ECO:0000313" key="3">
    <source>
        <dbReference type="Proteomes" id="UP000766486"/>
    </source>
</evidence>
<accession>A0ABY6U3G5</accession>
<comment type="caution">
    <text evidence="2">The sequence shown here is derived from an EMBL/GenBank/DDBJ whole genome shotgun (WGS) entry which is preliminary data.</text>
</comment>
<keyword evidence="3" id="KW-1185">Reference proteome</keyword>
<evidence type="ECO:0000313" key="2">
    <source>
        <dbReference type="EMBL" id="VUC25524.1"/>
    </source>
</evidence>
<name>A0ABY6U3G5_BIOOC</name>
<evidence type="ECO:0000256" key="1">
    <source>
        <dbReference type="SAM" id="MobiDB-lite"/>
    </source>
</evidence>
<feature type="compositionally biased region" description="Polar residues" evidence="1">
    <location>
        <begin position="354"/>
        <end position="366"/>
    </location>
</feature>
<feature type="region of interest" description="Disordered" evidence="1">
    <location>
        <begin position="469"/>
        <end position="488"/>
    </location>
</feature>
<sequence>MDRDIVLILSGKPEVGRDDLPGIIWPTQIPELMDETMARYGEREEVSSALRRLNLTYDTLSSIYMNKLSKLWRLSLLVYRENPLWLLSSHHGISCRSGRGHCYLEAVIVPLWPDRFVDDLSSLILHPFFSSRENGAFLRLALQFAAAYRCRDNPVWDISALLSEAGVQSPALNLLSHEMVRLGATQPGGAGGRILKGTATSVYERLSTLCSRFNGGVLSVEARFLLQLGTGGRRDNRSKIWPRALLADEPRDVFHIGTDDLWFLYRAADSVTGNPPSKREMSKACTFWCGHDRIPQVHTTNMKPHIMNAFRHELYLLQSFRDRMAGVSLAMPPTPMPPATMQQAPMQLLIQGSHPPQQQPANPTTLSQSQMESQGQSQPETQLSEITLGAGALGVHSRAQYAPNSPPRSLPVGQRNNSAPRLEHRPYAFLQSHSADGGRALEDLTSLTHQDQALVLLLQNIQGVSEYTEPAMSSRFDDQAPSSDPAHE</sequence>
<organism evidence="2 3">
    <name type="scientific">Bionectria ochroleuca</name>
    <name type="common">Gliocladium roseum</name>
    <dbReference type="NCBI Taxonomy" id="29856"/>
    <lineage>
        <taxon>Eukaryota</taxon>
        <taxon>Fungi</taxon>
        <taxon>Dikarya</taxon>
        <taxon>Ascomycota</taxon>
        <taxon>Pezizomycotina</taxon>
        <taxon>Sordariomycetes</taxon>
        <taxon>Hypocreomycetidae</taxon>
        <taxon>Hypocreales</taxon>
        <taxon>Bionectriaceae</taxon>
        <taxon>Clonostachys</taxon>
    </lineage>
</organism>
<dbReference type="EMBL" id="CABFNS010000736">
    <property type="protein sequence ID" value="VUC25524.1"/>
    <property type="molecule type" value="Genomic_DNA"/>
</dbReference>
<dbReference type="Proteomes" id="UP000766486">
    <property type="component" value="Unassembled WGS sequence"/>
</dbReference>
<feature type="region of interest" description="Disordered" evidence="1">
    <location>
        <begin position="398"/>
        <end position="419"/>
    </location>
</feature>
<gene>
    <name evidence="2" type="ORF">CLO192961_LOCUS171485</name>
</gene>
<feature type="compositionally biased region" description="Low complexity" evidence="1">
    <location>
        <begin position="367"/>
        <end position="378"/>
    </location>
</feature>